<sequence>MRFYSKLCALGAGMVVMTAFASANTITIASQAGSAVGDTIYTSTTAAAPFNYSANIGTSFALTGVTPTWAAAIPGSTWVGVAPTAGPTGTINPNFGTYTFTVDLGTGLAGYSGSIGVLADDTSSVTLNGVQIQPADGGTDGHCESGVGITCLEVFNVGLPGGGAFVAGDNTLTFTVLQAGTGPAGGSGDPSGLDFAGTISNNPVPEPSTLLLLGTGLIGSAGALFRRMRA</sequence>
<keyword evidence="1" id="KW-0732">Signal</keyword>
<feature type="chain" id="PRO_5019322569" evidence="1">
    <location>
        <begin position="22"/>
        <end position="230"/>
    </location>
</feature>
<evidence type="ECO:0000259" key="2">
    <source>
        <dbReference type="Pfam" id="PF07589"/>
    </source>
</evidence>
<dbReference type="NCBIfam" id="TIGR02595">
    <property type="entry name" value="PEP_CTERM"/>
    <property type="match status" value="1"/>
</dbReference>
<gene>
    <name evidence="3" type="ORF">EDE15_3778</name>
</gene>
<evidence type="ECO:0000256" key="1">
    <source>
        <dbReference type="SAM" id="SignalP"/>
    </source>
</evidence>
<organism evidence="3 4">
    <name type="scientific">Edaphobacter aggregans</name>
    <dbReference type="NCBI Taxonomy" id="570835"/>
    <lineage>
        <taxon>Bacteria</taxon>
        <taxon>Pseudomonadati</taxon>
        <taxon>Acidobacteriota</taxon>
        <taxon>Terriglobia</taxon>
        <taxon>Terriglobales</taxon>
        <taxon>Acidobacteriaceae</taxon>
        <taxon>Edaphobacter</taxon>
    </lineage>
</organism>
<comment type="caution">
    <text evidence="3">The sequence shown here is derived from an EMBL/GenBank/DDBJ whole genome shotgun (WGS) entry which is preliminary data.</text>
</comment>
<protein>
    <submittedName>
        <fullName evidence="3">Putative secreted protein with PEP-CTERM sorting signal</fullName>
    </submittedName>
</protein>
<evidence type="ECO:0000313" key="3">
    <source>
        <dbReference type="EMBL" id="RSL18220.1"/>
    </source>
</evidence>
<reference evidence="3 4" key="1">
    <citation type="submission" date="2018-12" db="EMBL/GenBank/DDBJ databases">
        <title>Sequencing of bacterial isolates from soil warming experiment in Harvard Forest, Massachusetts, USA.</title>
        <authorList>
            <person name="Deangelis K."/>
        </authorList>
    </citation>
    <scope>NUCLEOTIDE SEQUENCE [LARGE SCALE GENOMIC DNA]</scope>
    <source>
        <strain evidence="3 4">EB153</strain>
    </source>
</reference>
<evidence type="ECO:0000313" key="4">
    <source>
        <dbReference type="Proteomes" id="UP000269669"/>
    </source>
</evidence>
<accession>A0A428MMV6</accession>
<dbReference type="EMBL" id="RSDW01000001">
    <property type="protein sequence ID" value="RSL18220.1"/>
    <property type="molecule type" value="Genomic_DNA"/>
</dbReference>
<dbReference type="Pfam" id="PF07589">
    <property type="entry name" value="PEP-CTERM"/>
    <property type="match status" value="1"/>
</dbReference>
<proteinExistence type="predicted"/>
<dbReference type="AlphaFoldDB" id="A0A428MMV6"/>
<feature type="domain" description="Ice-binding protein C-terminal" evidence="2">
    <location>
        <begin position="203"/>
        <end position="227"/>
    </location>
</feature>
<name>A0A428MMV6_9BACT</name>
<feature type="signal peptide" evidence="1">
    <location>
        <begin position="1"/>
        <end position="21"/>
    </location>
</feature>
<dbReference type="Proteomes" id="UP000269669">
    <property type="component" value="Unassembled WGS sequence"/>
</dbReference>
<dbReference type="InterPro" id="IPR013424">
    <property type="entry name" value="Ice-binding_C"/>
</dbReference>
<keyword evidence="4" id="KW-1185">Reference proteome</keyword>